<dbReference type="PATRIC" id="fig|1359152.3.peg.589"/>
<gene>
    <name evidence="1" type="ORF">APHMUC_0555</name>
</gene>
<accession>A0A0F3NCT3</accession>
<name>A0A0F3NCT3_ANAPH</name>
<evidence type="ECO:0000313" key="2">
    <source>
        <dbReference type="Proteomes" id="UP000033441"/>
    </source>
</evidence>
<reference evidence="1 2" key="1">
    <citation type="submission" date="2015-02" db="EMBL/GenBank/DDBJ databases">
        <title>Genome Sequencing of Rickettsiales.</title>
        <authorList>
            <person name="Daugherty S.C."/>
            <person name="Su Q."/>
            <person name="Abolude K."/>
            <person name="Beier-Sexton M."/>
            <person name="Carlyon J.A."/>
            <person name="Carter R."/>
            <person name="Day N.P."/>
            <person name="Dumler S.J."/>
            <person name="Dyachenko V."/>
            <person name="Godinez A."/>
            <person name="Kurtti T.J."/>
            <person name="Lichay M."/>
            <person name="Mullins K.E."/>
            <person name="Ott S."/>
            <person name="Pappas-Brown V."/>
            <person name="Paris D.H."/>
            <person name="Patel P."/>
            <person name="Richards A.L."/>
            <person name="Sadzewicz L."/>
            <person name="Sears K."/>
            <person name="Seidman D."/>
            <person name="Sengamalay N."/>
            <person name="Stenos J."/>
            <person name="Tallon L.J."/>
            <person name="Vincent G."/>
            <person name="Fraser C.M."/>
            <person name="Munderloh U."/>
            <person name="Dunning-Hotopp J.C."/>
        </authorList>
    </citation>
    <scope>NUCLEOTIDE SEQUENCE [LARGE SCALE GENOMIC DNA]</scope>
    <source>
        <strain evidence="1 2">ApMUC09</strain>
    </source>
</reference>
<organism evidence="1 2">
    <name type="scientific">Anaplasma phagocytophilum str. ApMUC09</name>
    <dbReference type="NCBI Taxonomy" id="1359152"/>
    <lineage>
        <taxon>Bacteria</taxon>
        <taxon>Pseudomonadati</taxon>
        <taxon>Pseudomonadota</taxon>
        <taxon>Alphaproteobacteria</taxon>
        <taxon>Rickettsiales</taxon>
        <taxon>Anaplasmataceae</taxon>
        <taxon>Anaplasma</taxon>
        <taxon>phagocytophilum group</taxon>
    </lineage>
</organism>
<dbReference type="AlphaFoldDB" id="A0A0F3NCT3"/>
<comment type="caution">
    <text evidence="1">The sequence shown here is derived from an EMBL/GenBank/DDBJ whole genome shotgun (WGS) entry which is preliminary data.</text>
</comment>
<protein>
    <submittedName>
        <fullName evidence="1">Uncharacterized protein</fullName>
    </submittedName>
</protein>
<dbReference type="Proteomes" id="UP000033441">
    <property type="component" value="Unassembled WGS sequence"/>
</dbReference>
<proteinExistence type="predicted"/>
<evidence type="ECO:0000313" key="1">
    <source>
        <dbReference type="EMBL" id="KJV64704.1"/>
    </source>
</evidence>
<dbReference type="EMBL" id="LANV01000001">
    <property type="protein sequence ID" value="KJV64704.1"/>
    <property type="molecule type" value="Genomic_DNA"/>
</dbReference>
<sequence length="50" mass="5475">MLRVHRCNWPLENCPAGAAPRAVLYGKTIIATKRNTTHSLIIASSLGLQM</sequence>